<dbReference type="STRING" id="1798533.A2609_02200"/>
<protein>
    <recommendedName>
        <fullName evidence="1">Integrase catalytic domain-containing protein</fullName>
    </recommendedName>
</protein>
<sequence length="274" mass="31803">MREETAVTKTLLTQKLGISLRSLWYKPKKPDRDWKLKCRIEEVLREHPSYGSRRIALHLKMNRKPIKRVMNLFGIKAYRRRGQKWKKTKNIKVIYPNLLMTECPLYENHIWVSDFTRLPFQGKVVYVATVEDLFTRKIVGLSVYTNHAVGLVLSAFMNAIHDHARPVIFHSDNGSEYNAKVFIEALETVGVMISRSAPGCPWENGYQESFYDKFKVDLGDPARFKTLGELVLAIYQTIWQYNHTRIHSALKIPPVQFALQAAQIYHLANKEGVQ</sequence>
<organism evidence="2 3">
    <name type="scientific">Candidatus Kaiserbacteria bacterium RIFOXYD1_FULL_47_14</name>
    <dbReference type="NCBI Taxonomy" id="1798533"/>
    <lineage>
        <taxon>Bacteria</taxon>
        <taxon>Candidatus Kaiseribacteriota</taxon>
    </lineage>
</organism>
<accession>A0A1F6G758</accession>
<dbReference type="Pfam" id="PF00665">
    <property type="entry name" value="rve"/>
    <property type="match status" value="1"/>
</dbReference>
<dbReference type="NCBIfam" id="NF033516">
    <property type="entry name" value="transpos_IS3"/>
    <property type="match status" value="1"/>
</dbReference>
<dbReference type="Proteomes" id="UP000176867">
    <property type="component" value="Unassembled WGS sequence"/>
</dbReference>
<dbReference type="PROSITE" id="PS50994">
    <property type="entry name" value="INTEGRASE"/>
    <property type="match status" value="1"/>
</dbReference>
<dbReference type="InterPro" id="IPR001584">
    <property type="entry name" value="Integrase_cat-core"/>
</dbReference>
<dbReference type="Pfam" id="PF13333">
    <property type="entry name" value="rve_2"/>
    <property type="match status" value="1"/>
</dbReference>
<dbReference type="InterPro" id="IPR036397">
    <property type="entry name" value="RNaseH_sf"/>
</dbReference>
<dbReference type="InterPro" id="IPR012337">
    <property type="entry name" value="RNaseH-like_sf"/>
</dbReference>
<dbReference type="SUPFAM" id="SSF53098">
    <property type="entry name" value="Ribonuclease H-like"/>
    <property type="match status" value="1"/>
</dbReference>
<feature type="domain" description="Integrase catalytic" evidence="1">
    <location>
        <begin position="100"/>
        <end position="262"/>
    </location>
</feature>
<dbReference type="AlphaFoldDB" id="A0A1F6G758"/>
<evidence type="ECO:0000313" key="2">
    <source>
        <dbReference type="EMBL" id="OGG93937.1"/>
    </source>
</evidence>
<dbReference type="EMBL" id="MFMU01000003">
    <property type="protein sequence ID" value="OGG93937.1"/>
    <property type="molecule type" value="Genomic_DNA"/>
</dbReference>
<reference evidence="2 3" key="1">
    <citation type="journal article" date="2016" name="Nat. Commun.">
        <title>Thousands of microbial genomes shed light on interconnected biogeochemical processes in an aquifer system.</title>
        <authorList>
            <person name="Anantharaman K."/>
            <person name="Brown C.T."/>
            <person name="Hug L.A."/>
            <person name="Sharon I."/>
            <person name="Castelle C.J."/>
            <person name="Probst A.J."/>
            <person name="Thomas B.C."/>
            <person name="Singh A."/>
            <person name="Wilkins M.J."/>
            <person name="Karaoz U."/>
            <person name="Brodie E.L."/>
            <person name="Williams K.H."/>
            <person name="Hubbard S.S."/>
            <person name="Banfield J.F."/>
        </authorList>
    </citation>
    <scope>NUCLEOTIDE SEQUENCE [LARGE SCALE GENOMIC DNA]</scope>
</reference>
<proteinExistence type="predicted"/>
<dbReference type="GO" id="GO:0015074">
    <property type="term" value="P:DNA integration"/>
    <property type="evidence" value="ECO:0007669"/>
    <property type="project" value="InterPro"/>
</dbReference>
<dbReference type="GO" id="GO:0003676">
    <property type="term" value="F:nucleic acid binding"/>
    <property type="evidence" value="ECO:0007669"/>
    <property type="project" value="InterPro"/>
</dbReference>
<gene>
    <name evidence="2" type="ORF">A2609_02200</name>
</gene>
<evidence type="ECO:0000313" key="3">
    <source>
        <dbReference type="Proteomes" id="UP000176867"/>
    </source>
</evidence>
<dbReference type="InterPro" id="IPR050900">
    <property type="entry name" value="Transposase_IS3/IS150/IS904"/>
</dbReference>
<dbReference type="InterPro" id="IPR048020">
    <property type="entry name" value="Transpos_IS3"/>
</dbReference>
<name>A0A1F6G758_9BACT</name>
<dbReference type="Gene3D" id="3.30.420.10">
    <property type="entry name" value="Ribonuclease H-like superfamily/Ribonuclease H"/>
    <property type="match status" value="1"/>
</dbReference>
<evidence type="ECO:0000259" key="1">
    <source>
        <dbReference type="PROSITE" id="PS50994"/>
    </source>
</evidence>
<dbReference type="PANTHER" id="PTHR46889:SF4">
    <property type="entry name" value="TRANSPOSASE INSO FOR INSERTION SEQUENCE ELEMENT IS911B-RELATED"/>
    <property type="match status" value="1"/>
</dbReference>
<comment type="caution">
    <text evidence="2">The sequence shown here is derived from an EMBL/GenBank/DDBJ whole genome shotgun (WGS) entry which is preliminary data.</text>
</comment>
<dbReference type="PANTHER" id="PTHR46889">
    <property type="entry name" value="TRANSPOSASE INSF FOR INSERTION SEQUENCE IS3B-RELATED"/>
    <property type="match status" value="1"/>
</dbReference>